<keyword evidence="1" id="KW-0175">Coiled coil</keyword>
<dbReference type="EMBL" id="JALJOT010000009">
    <property type="protein sequence ID" value="KAK9907398.1"/>
    <property type="molecule type" value="Genomic_DNA"/>
</dbReference>
<keyword evidence="3" id="KW-1185">Reference proteome</keyword>
<proteinExistence type="predicted"/>
<gene>
    <name evidence="2" type="ORF">WJX75_002969</name>
</gene>
<organism evidence="2 3">
    <name type="scientific">Coccomyxa subellipsoidea</name>
    <dbReference type="NCBI Taxonomy" id="248742"/>
    <lineage>
        <taxon>Eukaryota</taxon>
        <taxon>Viridiplantae</taxon>
        <taxon>Chlorophyta</taxon>
        <taxon>core chlorophytes</taxon>
        <taxon>Trebouxiophyceae</taxon>
        <taxon>Trebouxiophyceae incertae sedis</taxon>
        <taxon>Coccomyxaceae</taxon>
        <taxon>Coccomyxa</taxon>
    </lineage>
</organism>
<dbReference type="Proteomes" id="UP001491310">
    <property type="component" value="Unassembled WGS sequence"/>
</dbReference>
<protein>
    <submittedName>
        <fullName evidence="2">Uncharacterized protein</fullName>
    </submittedName>
</protein>
<sequence length="385" mass="42782">MDNEVSASLPNLLDDLPQEYLGQDINNFFGCQEWYPPVPFRQGQLPAADIIEPEEPLTNQAFKDDKYRYIEMLRSYISSCGGRLSEGWQVTFKIKRDHTKRTLYIPPDDFVPADGETCRSSYQARTEVARAMGLVAINNHKRNKKKEQLHSCANKECTEPGDGSLALCNVRRGRGRPRRNAAGNLLTADCLPAAAGQTQLQEGTLAVYTGAPASGPLLMGSGFDCKDSTRAIIEEMLQKDRDLETAQSHRKYLTEKVQVTNAKLEACEATKGQLATQVAKLQRALAQKEEELAETGCDLEDLHRQLTDVTRDVDAMETEMMKEAEEARADNEQLRARLADVEGQAASKGNAMDDESDLLACVFRVISAVKKAPQLERMLLRALGQ</sequence>
<comment type="caution">
    <text evidence="2">The sequence shown here is derived from an EMBL/GenBank/DDBJ whole genome shotgun (WGS) entry which is preliminary data.</text>
</comment>
<feature type="coiled-coil region" evidence="1">
    <location>
        <begin position="264"/>
        <end position="344"/>
    </location>
</feature>
<name>A0ABR2YKU3_9CHLO</name>
<evidence type="ECO:0000313" key="2">
    <source>
        <dbReference type="EMBL" id="KAK9907398.1"/>
    </source>
</evidence>
<reference evidence="2 3" key="1">
    <citation type="journal article" date="2024" name="Nat. Commun.">
        <title>Phylogenomics reveals the evolutionary origins of lichenization in chlorophyte algae.</title>
        <authorList>
            <person name="Puginier C."/>
            <person name="Libourel C."/>
            <person name="Otte J."/>
            <person name="Skaloud P."/>
            <person name="Haon M."/>
            <person name="Grisel S."/>
            <person name="Petersen M."/>
            <person name="Berrin J.G."/>
            <person name="Delaux P.M."/>
            <person name="Dal Grande F."/>
            <person name="Keller J."/>
        </authorList>
    </citation>
    <scope>NUCLEOTIDE SEQUENCE [LARGE SCALE GENOMIC DNA]</scope>
    <source>
        <strain evidence="2 3">SAG 216-7</strain>
    </source>
</reference>
<evidence type="ECO:0000313" key="3">
    <source>
        <dbReference type="Proteomes" id="UP001491310"/>
    </source>
</evidence>
<accession>A0ABR2YKU3</accession>
<evidence type="ECO:0000256" key="1">
    <source>
        <dbReference type="SAM" id="Coils"/>
    </source>
</evidence>